<gene>
    <name evidence="1" type="ORF">Voc01_028290</name>
</gene>
<dbReference type="RefSeq" id="WP_203927869.1">
    <property type="nucleotide sequence ID" value="NZ_BOPH01000034.1"/>
</dbReference>
<protein>
    <recommendedName>
        <fullName evidence="3">Short-chain dehydrogenase/reductase SDR</fullName>
    </recommendedName>
</protein>
<dbReference type="SUPFAM" id="SSF51735">
    <property type="entry name" value="NAD(P)-binding Rossmann-fold domains"/>
    <property type="match status" value="1"/>
</dbReference>
<name>A0A8J3ZRW9_9ACTN</name>
<dbReference type="EMBL" id="BOPH01000034">
    <property type="protein sequence ID" value="GIJ67912.1"/>
    <property type="molecule type" value="Genomic_DNA"/>
</dbReference>
<evidence type="ECO:0008006" key="3">
    <source>
        <dbReference type="Google" id="ProtNLM"/>
    </source>
</evidence>
<sequence>MTGFESEVILVADASSRLGELFVDRFVAAGAGRVYAGGRRRREWPGDRVVAVEIDMGDVHTIERAGVAVQFDTNVMSSIRLASAFALSQAALWSATNALRVEFAPAGVQVAGLVLGPCEADAHPATVADRALAGIAAREHEILVDAFSKQVRARLSGPVACMYPELGSP</sequence>
<organism evidence="1 2">
    <name type="scientific">Virgisporangium ochraceum</name>
    <dbReference type="NCBI Taxonomy" id="65505"/>
    <lineage>
        <taxon>Bacteria</taxon>
        <taxon>Bacillati</taxon>
        <taxon>Actinomycetota</taxon>
        <taxon>Actinomycetes</taxon>
        <taxon>Micromonosporales</taxon>
        <taxon>Micromonosporaceae</taxon>
        <taxon>Virgisporangium</taxon>
    </lineage>
</organism>
<comment type="caution">
    <text evidence="1">The sequence shown here is derived from an EMBL/GenBank/DDBJ whole genome shotgun (WGS) entry which is preliminary data.</text>
</comment>
<accession>A0A8J3ZRW9</accession>
<dbReference type="Proteomes" id="UP000635606">
    <property type="component" value="Unassembled WGS sequence"/>
</dbReference>
<evidence type="ECO:0000313" key="2">
    <source>
        <dbReference type="Proteomes" id="UP000635606"/>
    </source>
</evidence>
<dbReference type="InterPro" id="IPR036291">
    <property type="entry name" value="NAD(P)-bd_dom_sf"/>
</dbReference>
<keyword evidence="2" id="KW-1185">Reference proteome</keyword>
<proteinExistence type="predicted"/>
<evidence type="ECO:0000313" key="1">
    <source>
        <dbReference type="EMBL" id="GIJ67912.1"/>
    </source>
</evidence>
<reference evidence="1" key="1">
    <citation type="submission" date="2021-01" db="EMBL/GenBank/DDBJ databases">
        <title>Whole genome shotgun sequence of Virgisporangium ochraceum NBRC 16418.</title>
        <authorList>
            <person name="Komaki H."/>
            <person name="Tamura T."/>
        </authorList>
    </citation>
    <scope>NUCLEOTIDE SEQUENCE</scope>
    <source>
        <strain evidence="1">NBRC 16418</strain>
    </source>
</reference>
<dbReference type="AlphaFoldDB" id="A0A8J3ZRW9"/>